<evidence type="ECO:0000256" key="4">
    <source>
        <dbReference type="ARBA" id="ARBA00022605"/>
    </source>
</evidence>
<dbReference type="Pfam" id="PF00275">
    <property type="entry name" value="EPSP_synthase"/>
    <property type="match status" value="1"/>
</dbReference>
<dbReference type="GO" id="GO:0008652">
    <property type="term" value="P:amino acid biosynthetic process"/>
    <property type="evidence" value="ECO:0007669"/>
    <property type="project" value="UniProtKB-KW"/>
</dbReference>
<evidence type="ECO:0000313" key="10">
    <source>
        <dbReference type="EMBL" id="SIT48647.1"/>
    </source>
</evidence>
<protein>
    <recommendedName>
        <fullName evidence="8">3-phosphoshikimate 1-carboxyvinyltransferase</fullName>
        <ecNumber evidence="8">2.5.1.19</ecNumber>
    </recommendedName>
    <alternativeName>
        <fullName evidence="8">5-enolpyruvylshikimate-3-phosphate synthase</fullName>
        <shortName evidence="8">EPSP synthase</shortName>
        <shortName evidence="8">EPSPS</shortName>
    </alternativeName>
</protein>
<dbReference type="FunFam" id="3.65.10.10:FF:000003">
    <property type="entry name" value="3-phosphoshikimate 1-carboxyvinyltransferase"/>
    <property type="match status" value="1"/>
</dbReference>
<comment type="similarity">
    <text evidence="2 8">Belongs to the EPSP synthase family.</text>
</comment>
<feature type="binding site" evidence="8">
    <location>
        <position position="347"/>
    </location>
    <ligand>
        <name>3-phosphoshikimate</name>
        <dbReference type="ChEBI" id="CHEBI:145989"/>
    </ligand>
</feature>
<dbReference type="PANTHER" id="PTHR21090">
    <property type="entry name" value="AROM/DEHYDROQUINATE SYNTHASE"/>
    <property type="match status" value="1"/>
</dbReference>
<feature type="binding site" evidence="8">
    <location>
        <position position="320"/>
    </location>
    <ligand>
        <name>3-phosphoshikimate</name>
        <dbReference type="ChEBI" id="CHEBI:145989"/>
    </ligand>
</feature>
<feature type="binding site" evidence="8">
    <location>
        <position position="168"/>
    </location>
    <ligand>
        <name>3-phosphoshikimate</name>
        <dbReference type="ChEBI" id="CHEBI:145989"/>
    </ligand>
</feature>
<name>A0A1N7SMJ0_9BURK</name>
<evidence type="ECO:0000256" key="5">
    <source>
        <dbReference type="ARBA" id="ARBA00022679"/>
    </source>
</evidence>
<dbReference type="Proteomes" id="UP000195569">
    <property type="component" value="Unassembled WGS sequence"/>
</dbReference>
<evidence type="ECO:0000256" key="6">
    <source>
        <dbReference type="ARBA" id="ARBA00023141"/>
    </source>
</evidence>
<evidence type="ECO:0000256" key="2">
    <source>
        <dbReference type="ARBA" id="ARBA00009948"/>
    </source>
</evidence>
<dbReference type="SUPFAM" id="SSF55205">
    <property type="entry name" value="EPT/RTPC-like"/>
    <property type="match status" value="1"/>
</dbReference>
<feature type="binding site" evidence="8">
    <location>
        <position position="351"/>
    </location>
    <ligand>
        <name>phosphoenolpyruvate</name>
        <dbReference type="ChEBI" id="CHEBI:58702"/>
    </ligand>
</feature>
<comment type="catalytic activity">
    <reaction evidence="7">
        <text>3-phosphoshikimate + phosphoenolpyruvate = 5-O-(1-carboxyvinyl)-3-phosphoshikimate + phosphate</text>
        <dbReference type="Rhea" id="RHEA:21256"/>
        <dbReference type="ChEBI" id="CHEBI:43474"/>
        <dbReference type="ChEBI" id="CHEBI:57701"/>
        <dbReference type="ChEBI" id="CHEBI:58702"/>
        <dbReference type="ChEBI" id="CHEBI:145989"/>
        <dbReference type="EC" id="2.5.1.19"/>
    </reaction>
    <physiologicalReaction direction="left-to-right" evidence="7">
        <dbReference type="Rhea" id="RHEA:21257"/>
    </physiologicalReaction>
</comment>
<keyword evidence="6 8" id="KW-0057">Aromatic amino acid biosynthesis</keyword>
<dbReference type="PIRSF" id="PIRSF000505">
    <property type="entry name" value="EPSPS"/>
    <property type="match status" value="1"/>
</dbReference>
<organism evidence="10 11">
    <name type="scientific">Paraburkholderia piptadeniae</name>
    <dbReference type="NCBI Taxonomy" id="1701573"/>
    <lineage>
        <taxon>Bacteria</taxon>
        <taxon>Pseudomonadati</taxon>
        <taxon>Pseudomonadota</taxon>
        <taxon>Betaproteobacteria</taxon>
        <taxon>Burkholderiales</taxon>
        <taxon>Burkholderiaceae</taxon>
        <taxon>Paraburkholderia</taxon>
    </lineage>
</organism>
<comment type="caution">
    <text evidence="8">Lacks conserved residue(s) required for the propagation of feature annotation.</text>
</comment>
<dbReference type="InterPro" id="IPR006264">
    <property type="entry name" value="EPSP_synthase"/>
</dbReference>
<feature type="binding site" evidence="8">
    <location>
        <position position="199"/>
    </location>
    <ligand>
        <name>3-phosphoshikimate</name>
        <dbReference type="ChEBI" id="CHEBI:145989"/>
    </ligand>
</feature>
<dbReference type="GO" id="GO:0009423">
    <property type="term" value="P:chorismate biosynthetic process"/>
    <property type="evidence" value="ECO:0007669"/>
    <property type="project" value="UniProtKB-UniRule"/>
</dbReference>
<evidence type="ECO:0000256" key="7">
    <source>
        <dbReference type="ARBA" id="ARBA00044633"/>
    </source>
</evidence>
<feature type="binding site" evidence="8">
    <location>
        <position position="419"/>
    </location>
    <ligand>
        <name>phosphoenolpyruvate</name>
        <dbReference type="ChEBI" id="CHEBI:58702"/>
    </ligand>
</feature>
<dbReference type="PROSITE" id="PS00885">
    <property type="entry name" value="EPSP_SYNTHASE_2"/>
    <property type="match status" value="1"/>
</dbReference>
<dbReference type="InterPro" id="IPR023193">
    <property type="entry name" value="EPSP_synthase_CS"/>
</dbReference>
<comment type="caution">
    <text evidence="10">The sequence shown here is derived from an EMBL/GenBank/DDBJ whole genome shotgun (WGS) entry which is preliminary data.</text>
</comment>
<gene>
    <name evidence="8 10" type="primary">aroA</name>
    <name evidence="10" type="ORF">BN2476_640128</name>
</gene>
<dbReference type="OrthoDB" id="9809920at2"/>
<dbReference type="PANTHER" id="PTHR21090:SF5">
    <property type="entry name" value="PENTAFUNCTIONAL AROM POLYPEPTIDE"/>
    <property type="match status" value="1"/>
</dbReference>
<accession>A0A1N7SMJ0</accession>
<dbReference type="RefSeq" id="WP_087738060.1">
    <property type="nucleotide sequence ID" value="NZ_CYGY02000064.1"/>
</dbReference>
<dbReference type="Gene3D" id="3.65.10.10">
    <property type="entry name" value="Enolpyruvate transferase domain"/>
    <property type="match status" value="2"/>
</dbReference>
<dbReference type="EC" id="2.5.1.19" evidence="8"/>
<dbReference type="GO" id="GO:0009073">
    <property type="term" value="P:aromatic amino acid family biosynthetic process"/>
    <property type="evidence" value="ECO:0007669"/>
    <property type="project" value="UniProtKB-KW"/>
</dbReference>
<dbReference type="InterPro" id="IPR001986">
    <property type="entry name" value="Enolpyruvate_Tfrase_dom"/>
</dbReference>
<dbReference type="InterPro" id="IPR013792">
    <property type="entry name" value="RNA3'P_cycl/enolpyr_Trfase_a/b"/>
</dbReference>
<evidence type="ECO:0000256" key="8">
    <source>
        <dbReference type="HAMAP-Rule" id="MF_00210"/>
    </source>
</evidence>
<evidence type="ECO:0000256" key="3">
    <source>
        <dbReference type="ARBA" id="ARBA00022490"/>
    </source>
</evidence>
<keyword evidence="4 8" id="KW-0028">Amino-acid biosynthesis</keyword>
<evidence type="ECO:0000313" key="11">
    <source>
        <dbReference type="Proteomes" id="UP000195569"/>
    </source>
</evidence>
<evidence type="ECO:0000256" key="1">
    <source>
        <dbReference type="ARBA" id="ARBA00004811"/>
    </source>
</evidence>
<feature type="binding site" evidence="8">
    <location>
        <position position="170"/>
    </location>
    <ligand>
        <name>3-phosphoshikimate</name>
        <dbReference type="ChEBI" id="CHEBI:145989"/>
    </ligand>
</feature>
<dbReference type="NCBIfam" id="TIGR01356">
    <property type="entry name" value="aroA"/>
    <property type="match status" value="1"/>
</dbReference>
<feature type="active site" description="Proton acceptor" evidence="8">
    <location>
        <position position="320"/>
    </location>
</feature>
<comment type="subcellular location">
    <subcellularLocation>
        <location evidence="8">Cytoplasm</location>
    </subcellularLocation>
</comment>
<feature type="binding site" evidence="8">
    <location>
        <position position="169"/>
    </location>
    <ligand>
        <name>3-phosphoshikimate</name>
        <dbReference type="ChEBI" id="CHEBI:145989"/>
    </ligand>
</feature>
<feature type="binding site" evidence="8">
    <location>
        <position position="394"/>
    </location>
    <ligand>
        <name>phosphoenolpyruvate</name>
        <dbReference type="ChEBI" id="CHEBI:58702"/>
    </ligand>
</feature>
<comment type="subunit">
    <text evidence="8">Monomer.</text>
</comment>
<dbReference type="HAMAP" id="MF_00210">
    <property type="entry name" value="EPSP_synth"/>
    <property type="match status" value="1"/>
</dbReference>
<proteinExistence type="inferred from homology"/>
<sequence length="434" mass="46396">MEHLDLGPFSRASGTVRLPGSKSISNRVLLLAALAEGETTITNLLDSDDTRVMLDALEKLGAKLKRDGDTCVVTGTRGALPAARADLFLGNAGTAVRPLTAALAVNGGDYRIHGVPRMHERPIGDLVDGLRQIGAKIDYEENEGFPPLRIRPGQISVDAPIRVRGDVSSQFLTALLMALPLVRTASGETIVEVAGELISKPYIEITIALMARFGIKVERLGWERFTIPNGVRYQSPGKIMVEGDASSASYFLAAGALGGGPLRVEGVGRASIQGDVGFATALTKMGANVTMGDDWIEVRGVGNDHGKLDPIDMDFNLIPDAAMTIAVAALFADGTSTLRNIASWRVKETDRIAAMATELRKVGAKVQEGEDFLVVTPPEKLTPNAAIDTYDDHRMAMCFSLVSLGGVPVRINDPKCVGKTFPDYFERFLALAQP</sequence>
<dbReference type="CDD" id="cd01556">
    <property type="entry name" value="EPSP_synthase"/>
    <property type="match status" value="1"/>
</dbReference>
<dbReference type="InterPro" id="IPR036968">
    <property type="entry name" value="Enolpyruvate_Tfrase_sf"/>
</dbReference>
<feature type="binding site" evidence="8">
    <location>
        <position position="170"/>
    </location>
    <ligand>
        <name>phosphoenolpyruvate</name>
        <dbReference type="ChEBI" id="CHEBI:58702"/>
    </ligand>
</feature>
<feature type="binding site" evidence="8">
    <location>
        <position position="22"/>
    </location>
    <ligand>
        <name>phosphoenolpyruvate</name>
        <dbReference type="ChEBI" id="CHEBI:58702"/>
    </ligand>
</feature>
<keyword evidence="3 8" id="KW-0963">Cytoplasm</keyword>
<keyword evidence="5 8" id="KW-0808">Transferase</keyword>
<evidence type="ECO:0000259" key="9">
    <source>
        <dbReference type="Pfam" id="PF00275"/>
    </source>
</evidence>
<dbReference type="AlphaFoldDB" id="A0A1N7SMJ0"/>
<dbReference type="GO" id="GO:0005737">
    <property type="term" value="C:cytoplasm"/>
    <property type="evidence" value="ECO:0007669"/>
    <property type="project" value="UniProtKB-SubCell"/>
</dbReference>
<dbReference type="GO" id="GO:0003866">
    <property type="term" value="F:3-phosphoshikimate 1-carboxyvinyltransferase activity"/>
    <property type="evidence" value="ECO:0007669"/>
    <property type="project" value="UniProtKB-UniRule"/>
</dbReference>
<feature type="domain" description="Enolpyruvate transferase" evidence="9">
    <location>
        <begin position="10"/>
        <end position="427"/>
    </location>
</feature>
<feature type="binding site" evidence="8">
    <location>
        <position position="121"/>
    </location>
    <ligand>
        <name>phosphoenolpyruvate</name>
        <dbReference type="ChEBI" id="CHEBI:58702"/>
    </ligand>
</feature>
<keyword evidence="11" id="KW-1185">Reference proteome</keyword>
<feature type="binding site" evidence="8">
    <location>
        <position position="22"/>
    </location>
    <ligand>
        <name>3-phosphoshikimate</name>
        <dbReference type="ChEBI" id="CHEBI:145989"/>
    </ligand>
</feature>
<comment type="function">
    <text evidence="8">Catalyzes the transfer of the enolpyruvyl moiety of phosphoenolpyruvate (PEP) to the 5-hydroxyl of shikimate-3-phosphate (S3P) to produce enolpyruvyl shikimate-3-phosphate and inorganic phosphate.</text>
</comment>
<reference evidence="10" key="1">
    <citation type="submission" date="2016-12" db="EMBL/GenBank/DDBJ databases">
        <authorList>
            <person name="Moulin L."/>
        </authorList>
    </citation>
    <scope>NUCLEOTIDE SEQUENCE [LARGE SCALE GENOMIC DNA]</scope>
    <source>
        <strain evidence="10">STM 7183</strain>
    </source>
</reference>
<feature type="binding site" evidence="8">
    <location>
        <position position="27"/>
    </location>
    <ligand>
        <name>3-phosphoshikimate</name>
        <dbReference type="ChEBI" id="CHEBI:145989"/>
    </ligand>
</feature>
<dbReference type="EMBL" id="CYGY02000064">
    <property type="protein sequence ID" value="SIT48647.1"/>
    <property type="molecule type" value="Genomic_DNA"/>
</dbReference>
<comment type="pathway">
    <text evidence="1 8">Metabolic intermediate biosynthesis; chorismate biosynthesis; chorismate from D-erythrose 4-phosphate and phosphoenolpyruvate: step 6/7.</text>
</comment>
<dbReference type="UniPathway" id="UPA00053">
    <property type="reaction ID" value="UER00089"/>
</dbReference>
<dbReference type="PROSITE" id="PS00104">
    <property type="entry name" value="EPSP_SYNTHASE_1"/>
    <property type="match status" value="1"/>
</dbReference>
<feature type="binding site" evidence="8">
    <location>
        <position position="93"/>
    </location>
    <ligand>
        <name>phosphoenolpyruvate</name>
        <dbReference type="ChEBI" id="CHEBI:58702"/>
    </ligand>
</feature>
<dbReference type="FunFam" id="3.65.10.10:FF:000004">
    <property type="entry name" value="3-phosphoshikimate 1-carboxyvinyltransferase"/>
    <property type="match status" value="1"/>
</dbReference>
<feature type="binding site" evidence="8">
    <location>
        <position position="23"/>
    </location>
    <ligand>
        <name>3-phosphoshikimate</name>
        <dbReference type="ChEBI" id="CHEBI:145989"/>
    </ligand>
</feature>